<proteinExistence type="predicted"/>
<keyword evidence="2" id="KW-1133">Transmembrane helix</keyword>
<reference evidence="3" key="1">
    <citation type="submission" date="2021-01" db="EMBL/GenBank/DDBJ databases">
        <authorList>
            <person name="Li R."/>
            <person name="Bekaert M."/>
        </authorList>
    </citation>
    <scope>NUCLEOTIDE SEQUENCE</scope>
    <source>
        <strain evidence="3">Farmed</strain>
    </source>
</reference>
<comment type="caution">
    <text evidence="3">The sequence shown here is derived from an EMBL/GenBank/DDBJ whole genome shotgun (WGS) entry which is preliminary data.</text>
</comment>
<keyword evidence="2" id="KW-0812">Transmembrane</keyword>
<keyword evidence="4" id="KW-1185">Reference proteome</keyword>
<evidence type="ECO:0000313" key="4">
    <source>
        <dbReference type="Proteomes" id="UP000597762"/>
    </source>
</evidence>
<feature type="region of interest" description="Disordered" evidence="1">
    <location>
        <begin position="374"/>
        <end position="446"/>
    </location>
</feature>
<evidence type="ECO:0000313" key="3">
    <source>
        <dbReference type="EMBL" id="CAE1290715.1"/>
    </source>
</evidence>
<evidence type="ECO:0000256" key="1">
    <source>
        <dbReference type="SAM" id="MobiDB-lite"/>
    </source>
</evidence>
<name>A0A812D7J3_ACAPH</name>
<feature type="compositionally biased region" description="Polar residues" evidence="1">
    <location>
        <begin position="429"/>
        <end position="439"/>
    </location>
</feature>
<organism evidence="3 4">
    <name type="scientific">Acanthosepion pharaonis</name>
    <name type="common">Pharaoh cuttlefish</name>
    <name type="synonym">Sepia pharaonis</name>
    <dbReference type="NCBI Taxonomy" id="158019"/>
    <lineage>
        <taxon>Eukaryota</taxon>
        <taxon>Metazoa</taxon>
        <taxon>Spiralia</taxon>
        <taxon>Lophotrochozoa</taxon>
        <taxon>Mollusca</taxon>
        <taxon>Cephalopoda</taxon>
        <taxon>Coleoidea</taxon>
        <taxon>Decapodiformes</taxon>
        <taxon>Sepiida</taxon>
        <taxon>Sepiina</taxon>
        <taxon>Sepiidae</taxon>
        <taxon>Acanthosepion</taxon>
    </lineage>
</organism>
<dbReference type="EMBL" id="CAHIKZ030002680">
    <property type="protein sequence ID" value="CAE1290715.1"/>
    <property type="molecule type" value="Genomic_DNA"/>
</dbReference>
<dbReference type="PANTHER" id="PTHR14947:SF26">
    <property type="entry name" value="RIKEN CDNA D130040H23 GENE"/>
    <property type="match status" value="1"/>
</dbReference>
<protein>
    <submittedName>
        <fullName evidence="3">Uncharacterized protein</fullName>
    </submittedName>
</protein>
<feature type="transmembrane region" description="Helical" evidence="2">
    <location>
        <begin position="17"/>
        <end position="38"/>
    </location>
</feature>
<dbReference type="Proteomes" id="UP000597762">
    <property type="component" value="Unassembled WGS sequence"/>
</dbReference>
<feature type="compositionally biased region" description="Polar residues" evidence="1">
    <location>
        <begin position="384"/>
        <end position="405"/>
    </location>
</feature>
<dbReference type="AlphaFoldDB" id="A0A812D7J3"/>
<feature type="transmembrane region" description="Helical" evidence="2">
    <location>
        <begin position="80"/>
        <end position="101"/>
    </location>
</feature>
<evidence type="ECO:0000256" key="2">
    <source>
        <dbReference type="SAM" id="Phobius"/>
    </source>
</evidence>
<accession>A0A812D7J3</accession>
<feature type="compositionally biased region" description="Basic and acidic residues" evidence="1">
    <location>
        <begin position="406"/>
        <end position="415"/>
    </location>
</feature>
<dbReference type="InterPro" id="IPR039938">
    <property type="entry name" value="Sp4-like"/>
</dbReference>
<sequence>MFCNISIYSSRFQFVPFFLYFFISIYPYLSISACSYLFHYLSISVCFYLSIFFTLFLSIYYSLFYLSFSAYSYPSISLCFYLSIYLSISAYCLHFPFFCILSSHRLTQRNQTPIYCDMYGREYSQRLDTPRLTYMTENPIHCDVFPSKHALETPRMAYITESVFHPDLFAKDFQARHSLPPQRINHISEKQIHNSIEIPVSAGNKNFSQRSIIQQPETNRIHNDMSGKQYPSSHTFQQVPRVPHGVAEKHIQNENTAKHFPTTSTSSGSQNLRSTSHIGEKLINSNVPSKHFPSSSHVGEKHTPNDIPSKASFQKESFCHSPVTSSLIGEKHIANDIPGKHFLSGSGLQTPRLTPVNENAVLNDMYSSPPHQACYLSPPHENRMSQPMSAGSSSTPKTQLHQQENQPDHYQREHQSPLPTSNNNNSNTVPLSHSNTPTPKSFHGDEELPQHHFREHIDQHCQNSQLSDVSKMTPKHRQEYHPPLTSQQHNPHQSVASSQLRQLFCSYCGKGCLREILCEYINVSIQVFDLLPATFVQNSSHREMLCRPIYAHIQGNGPTNVKYVNDNLLRKNTSMCTAEYTLVSGHLSVIFVGRDLHVATHLQYIDVHIRVRSPTAVISVTSNLHKETTSEFMPEFTQVKGHTTVKCVPSSFLAVMH</sequence>
<gene>
    <name evidence="3" type="ORF">SPHA_48349</name>
</gene>
<feature type="transmembrane region" description="Helical" evidence="2">
    <location>
        <begin position="45"/>
        <end position="68"/>
    </location>
</feature>
<dbReference type="PANTHER" id="PTHR14947">
    <property type="entry name" value="ZINC FINGER PROTEIN"/>
    <property type="match status" value="1"/>
</dbReference>
<keyword evidence="2" id="KW-0472">Membrane</keyword>